<dbReference type="Proteomes" id="UP000000585">
    <property type="component" value="Chromosome"/>
</dbReference>
<protein>
    <submittedName>
        <fullName evidence="1">Uncharacterized protein</fullName>
    </submittedName>
</protein>
<sequence>MEFFITLYYTMISLVNLLKYLGHPFFSSSSAKS</sequence>
<proteinExistence type="predicted"/>
<accession>A0A0H2UQ25</accession>
<evidence type="ECO:0000313" key="1">
    <source>
        <dbReference type="EMBL" id="AAK75259.1"/>
    </source>
</evidence>
<evidence type="ECO:0000313" key="2">
    <source>
        <dbReference type="Proteomes" id="UP000000585"/>
    </source>
</evidence>
<dbReference type="EnsemblBacteria" id="AAK75259">
    <property type="protein sequence ID" value="AAK75259"/>
    <property type="gene ID" value="SP_1150"/>
</dbReference>
<dbReference type="KEGG" id="spn:SP_1150"/>
<dbReference type="EMBL" id="AE005672">
    <property type="protein sequence ID" value="AAK75259.1"/>
    <property type="molecule type" value="Genomic_DNA"/>
</dbReference>
<gene>
    <name evidence="1" type="ordered locus">SP_1150</name>
</gene>
<organism evidence="1 2">
    <name type="scientific">Streptococcus pneumoniae serotype 4 (strain ATCC BAA-334 / TIGR4)</name>
    <dbReference type="NCBI Taxonomy" id="170187"/>
    <lineage>
        <taxon>Bacteria</taxon>
        <taxon>Bacillati</taxon>
        <taxon>Bacillota</taxon>
        <taxon>Bacilli</taxon>
        <taxon>Lactobacillales</taxon>
        <taxon>Streptococcaceae</taxon>
        <taxon>Streptococcus</taxon>
    </lineage>
</organism>
<keyword evidence="2" id="KW-1185">Reference proteome</keyword>
<dbReference type="AlphaFoldDB" id="A0A0H2UQ25"/>
<name>A0A0H2UQ25_STRPN</name>
<dbReference type="PaxDb" id="170187-SP_1150"/>
<reference evidence="1 2" key="1">
    <citation type="journal article" date="2001" name="Science">
        <title>Complete genome sequence of a virulent isolate of Streptococcus pneumoniae.</title>
        <authorList>
            <person name="Tettelin H."/>
            <person name="Nelson K.E."/>
            <person name="Paulsen I.T."/>
            <person name="Eisen J.A."/>
            <person name="Read T.D."/>
            <person name="Peterson S."/>
            <person name="Heidelberg J."/>
            <person name="DeBoy R.T."/>
            <person name="Haft D.H."/>
            <person name="Dodson R.J."/>
            <person name="Durkin A.S."/>
            <person name="Gwinn M."/>
            <person name="Kolonay J.F."/>
            <person name="Nelson W.C."/>
            <person name="Peterson J.D."/>
            <person name="Umayam L.A."/>
            <person name="White O."/>
            <person name="Salzberg S.L."/>
            <person name="Lewis M.R."/>
            <person name="Radune D."/>
            <person name="Holtzapple E."/>
            <person name="Khouri H."/>
            <person name="Wolf A.M."/>
            <person name="Utterback T.R."/>
            <person name="Hansen C.L."/>
            <person name="McDonald L.A."/>
            <person name="Feldblyum T.V."/>
            <person name="Angiuoli S."/>
            <person name="Dickinson T."/>
            <person name="Hickey E.K."/>
            <person name="Holt I.E."/>
            <person name="Loftus B.J."/>
            <person name="Yang F."/>
            <person name="Smith H.O."/>
            <person name="Venter J.C."/>
            <person name="Dougherty B.A."/>
            <person name="Morrison D.A."/>
            <person name="Hollingshead S.K."/>
            <person name="Fraser C.M."/>
        </authorList>
    </citation>
    <scope>NUCLEOTIDE SEQUENCE [LARGE SCALE GENOMIC DNA]</scope>
    <source>
        <strain evidence="2">ATCC BAA-334 / TIGR4</strain>
    </source>
</reference>